<feature type="region of interest" description="Disordered" evidence="1">
    <location>
        <begin position="1"/>
        <end position="21"/>
    </location>
</feature>
<dbReference type="AlphaFoldDB" id="A0A9K3D7E9"/>
<dbReference type="EMBL" id="BDIP01006114">
    <property type="protein sequence ID" value="GIQ90384.1"/>
    <property type="molecule type" value="Genomic_DNA"/>
</dbReference>
<comment type="caution">
    <text evidence="3">The sequence shown here is derived from an EMBL/GenBank/DDBJ whole genome shotgun (WGS) entry which is preliminary data.</text>
</comment>
<proteinExistence type="predicted"/>
<reference evidence="3 4" key="1">
    <citation type="journal article" date="2018" name="PLoS ONE">
        <title>The draft genome of Kipferlia bialata reveals reductive genome evolution in fornicate parasites.</title>
        <authorList>
            <person name="Tanifuji G."/>
            <person name="Takabayashi S."/>
            <person name="Kume K."/>
            <person name="Takagi M."/>
            <person name="Nakayama T."/>
            <person name="Kamikawa R."/>
            <person name="Inagaki Y."/>
            <person name="Hashimoto T."/>
        </authorList>
    </citation>
    <scope>NUCLEOTIDE SEQUENCE [LARGE SCALE GENOMIC DNA]</scope>
    <source>
        <strain evidence="3">NY0173</strain>
    </source>
</reference>
<accession>A0A9K3D7E9</accession>
<name>A0A9K3D7E9_9EUKA</name>
<protein>
    <submittedName>
        <fullName evidence="3">Uncharacterized protein</fullName>
    </submittedName>
</protein>
<feature type="transmembrane region" description="Helical" evidence="2">
    <location>
        <begin position="57"/>
        <end position="86"/>
    </location>
</feature>
<evidence type="ECO:0000256" key="1">
    <source>
        <dbReference type="SAM" id="MobiDB-lite"/>
    </source>
</evidence>
<evidence type="ECO:0000256" key="2">
    <source>
        <dbReference type="SAM" id="Phobius"/>
    </source>
</evidence>
<keyword evidence="2" id="KW-1133">Transmembrane helix</keyword>
<evidence type="ECO:0000313" key="3">
    <source>
        <dbReference type="EMBL" id="GIQ90384.1"/>
    </source>
</evidence>
<evidence type="ECO:0000313" key="4">
    <source>
        <dbReference type="Proteomes" id="UP000265618"/>
    </source>
</evidence>
<dbReference type="Proteomes" id="UP000265618">
    <property type="component" value="Unassembled WGS sequence"/>
</dbReference>
<keyword evidence="2" id="KW-0812">Transmembrane</keyword>
<sequence length="173" mass="18941">MSGLVDQFEEPMPPHSLSPLSPESARLMRAMEGTGSSPQSIAPVPVMHNPKRYEENLVGAFLANVARVVLFIFTLCVGAVVGIVIYKAIIGDMDSLWPFGEDDNGGWRGDERETGDEPINTVAPDGLSAYIGTRKELCVWRPSIEQKIFGEHTWHLLLANRDNAKGGLASMYV</sequence>
<keyword evidence="2" id="KW-0472">Membrane</keyword>
<organism evidence="3 4">
    <name type="scientific">Kipferlia bialata</name>
    <dbReference type="NCBI Taxonomy" id="797122"/>
    <lineage>
        <taxon>Eukaryota</taxon>
        <taxon>Metamonada</taxon>
        <taxon>Carpediemonas-like organisms</taxon>
        <taxon>Kipferlia</taxon>
    </lineage>
</organism>
<keyword evidence="4" id="KW-1185">Reference proteome</keyword>
<gene>
    <name evidence="3" type="ORF">KIPB_013161</name>
</gene>